<sequence length="363" mass="39330">MPAEEALWGLQQGGRKLEQYVEDFLELANQLSCHDAALGACFQLGLDDDLLVCFIRFLSPEPLAAACSKAPARSRPPAAASRLGPPASHMASHQYIKDIMDLALPMRFDAPILSPSPTSQLVPSSPPMSPLVPSSPPERRPEPALPERPPEPALPERPPEPTLPEHLSEPAPPELPPVLSRACSTLRHGLPNCVPHQDSLICHGHPDCVLRHGSPSSLICHGLPDCVLRHGSPSSLTRHGFLSSLIRPGVLTPLCPVSALHEPPGHSSPCPPERRPEPALPERPPEPALPERPPEPTLPEHLSEPAPPELPLHEPPGHSSPWYICYGARRTFREGGVMSHSCGMFCWFRPFVPLYGLPCSVSC</sequence>
<proteinExistence type="predicted"/>
<evidence type="ECO:0008006" key="4">
    <source>
        <dbReference type="Google" id="ProtNLM"/>
    </source>
</evidence>
<organism evidence="2 3">
    <name type="scientific">Cirrhinus mrigala</name>
    <name type="common">Mrigala</name>
    <dbReference type="NCBI Taxonomy" id="683832"/>
    <lineage>
        <taxon>Eukaryota</taxon>
        <taxon>Metazoa</taxon>
        <taxon>Chordata</taxon>
        <taxon>Craniata</taxon>
        <taxon>Vertebrata</taxon>
        <taxon>Euteleostomi</taxon>
        <taxon>Actinopterygii</taxon>
        <taxon>Neopterygii</taxon>
        <taxon>Teleostei</taxon>
        <taxon>Ostariophysi</taxon>
        <taxon>Cypriniformes</taxon>
        <taxon>Cyprinidae</taxon>
        <taxon>Labeoninae</taxon>
        <taxon>Labeonini</taxon>
        <taxon>Cirrhinus</taxon>
    </lineage>
</organism>
<feature type="compositionally biased region" description="Pro residues" evidence="1">
    <location>
        <begin position="124"/>
        <end position="136"/>
    </location>
</feature>
<feature type="region of interest" description="Disordered" evidence="1">
    <location>
        <begin position="115"/>
        <end position="176"/>
    </location>
</feature>
<evidence type="ECO:0000256" key="1">
    <source>
        <dbReference type="SAM" id="MobiDB-lite"/>
    </source>
</evidence>
<protein>
    <recommendedName>
        <fullName evidence="4">Retrotransposon gag domain-containing protein</fullName>
    </recommendedName>
</protein>
<reference evidence="2 3" key="1">
    <citation type="submission" date="2024-05" db="EMBL/GenBank/DDBJ databases">
        <title>Genome sequencing and assembly of Indian major carp, Cirrhinus mrigala (Hamilton, 1822).</title>
        <authorList>
            <person name="Mohindra V."/>
            <person name="Chowdhury L.M."/>
            <person name="Lal K."/>
            <person name="Jena J.K."/>
        </authorList>
    </citation>
    <scope>NUCLEOTIDE SEQUENCE [LARGE SCALE GENOMIC DNA]</scope>
    <source>
        <strain evidence="2">CM1030</strain>
        <tissue evidence="2">Blood</tissue>
    </source>
</reference>
<feature type="region of interest" description="Disordered" evidence="1">
    <location>
        <begin position="68"/>
        <end position="87"/>
    </location>
</feature>
<dbReference type="EMBL" id="JAMKFB020000601">
    <property type="protein sequence ID" value="KAL0148826.1"/>
    <property type="molecule type" value="Genomic_DNA"/>
</dbReference>
<name>A0ABD0MJ30_CIRMR</name>
<keyword evidence="3" id="KW-1185">Reference proteome</keyword>
<feature type="compositionally biased region" description="Pro residues" evidence="1">
    <location>
        <begin position="278"/>
        <end position="297"/>
    </location>
</feature>
<dbReference type="AlphaFoldDB" id="A0ABD0MJ30"/>
<dbReference type="Proteomes" id="UP001529510">
    <property type="component" value="Unassembled WGS sequence"/>
</dbReference>
<gene>
    <name evidence="2" type="ORF">M9458_055835</name>
</gene>
<accession>A0ABD0MJ30</accession>
<evidence type="ECO:0000313" key="3">
    <source>
        <dbReference type="Proteomes" id="UP001529510"/>
    </source>
</evidence>
<feature type="region of interest" description="Disordered" evidence="1">
    <location>
        <begin position="262"/>
        <end position="315"/>
    </location>
</feature>
<evidence type="ECO:0000313" key="2">
    <source>
        <dbReference type="EMBL" id="KAL0148826.1"/>
    </source>
</evidence>
<feature type="compositionally biased region" description="Pro residues" evidence="1">
    <location>
        <begin position="143"/>
        <end position="162"/>
    </location>
</feature>
<comment type="caution">
    <text evidence="2">The sequence shown here is derived from an EMBL/GenBank/DDBJ whole genome shotgun (WGS) entry which is preliminary data.</text>
</comment>